<reference evidence="3" key="1">
    <citation type="submission" date="2021-01" db="EMBL/GenBank/DDBJ databases">
        <title>Description of Breznakiella homolactica.</title>
        <authorList>
            <person name="Song Y."/>
            <person name="Brune A."/>
        </authorList>
    </citation>
    <scope>NUCLEOTIDE SEQUENCE</scope>
    <source>
        <strain evidence="3">RmG30</strain>
    </source>
</reference>
<evidence type="ECO:0000313" key="4">
    <source>
        <dbReference type="Proteomes" id="UP000595917"/>
    </source>
</evidence>
<evidence type="ECO:0000256" key="2">
    <source>
        <dbReference type="SAM" id="SignalP"/>
    </source>
</evidence>
<feature type="chain" id="PRO_5031493398" description="EfeO-type cupredoxin-like domain-containing protein" evidence="2">
    <location>
        <begin position="25"/>
        <end position="168"/>
    </location>
</feature>
<dbReference type="KEGG" id="bhc:JFL75_17770"/>
<dbReference type="Proteomes" id="UP000595917">
    <property type="component" value="Chromosome"/>
</dbReference>
<organism evidence="3 4">
    <name type="scientific">Breznakiella homolactica</name>
    <dbReference type="NCBI Taxonomy" id="2798577"/>
    <lineage>
        <taxon>Bacteria</taxon>
        <taxon>Pseudomonadati</taxon>
        <taxon>Spirochaetota</taxon>
        <taxon>Spirochaetia</taxon>
        <taxon>Spirochaetales</taxon>
        <taxon>Breznakiellaceae</taxon>
        <taxon>Breznakiella</taxon>
    </lineage>
</organism>
<evidence type="ECO:0008006" key="5">
    <source>
        <dbReference type="Google" id="ProtNLM"/>
    </source>
</evidence>
<protein>
    <recommendedName>
        <fullName evidence="5">EfeO-type cupredoxin-like domain-containing protein</fullName>
    </recommendedName>
</protein>
<feature type="transmembrane region" description="Helical" evidence="1">
    <location>
        <begin position="136"/>
        <end position="159"/>
    </location>
</feature>
<accession>A0A7T7XM21</accession>
<proteinExistence type="predicted"/>
<keyword evidence="1" id="KW-0472">Membrane</keyword>
<dbReference type="EMBL" id="CP067089">
    <property type="protein sequence ID" value="QQO08753.1"/>
    <property type="molecule type" value="Genomic_DNA"/>
</dbReference>
<keyword evidence="4" id="KW-1185">Reference proteome</keyword>
<evidence type="ECO:0000313" key="3">
    <source>
        <dbReference type="EMBL" id="QQO08753.1"/>
    </source>
</evidence>
<feature type="signal peptide" evidence="2">
    <location>
        <begin position="1"/>
        <end position="24"/>
    </location>
</feature>
<keyword evidence="1" id="KW-1133">Transmembrane helix</keyword>
<gene>
    <name evidence="3" type="ORF">JFL75_17770</name>
</gene>
<name>A0A7T7XM21_9SPIR</name>
<keyword evidence="2" id="KW-0732">Signal</keyword>
<dbReference type="RefSeq" id="WP_215626059.1">
    <property type="nucleotide sequence ID" value="NZ_CP067089.2"/>
</dbReference>
<dbReference type="AlphaFoldDB" id="A0A7T7XM21"/>
<sequence length="168" mass="18755">MKTTRMKLFTVMVLFPFVCAAAYAADELEVSLSLGYPLRVYSGDPRVFRLSVTNNEEQPLEHLEILPGESDDFTMVPDRTRIQHLDPGETAVIDLEVTAIRSRYFSGSGCLRLGVAAGGATVGRSFWLEIKPPRYFWSRTAALLGAAAVLAMVFIFIKLNREDTPHDR</sequence>
<evidence type="ECO:0000256" key="1">
    <source>
        <dbReference type="SAM" id="Phobius"/>
    </source>
</evidence>
<keyword evidence="1" id="KW-0812">Transmembrane</keyword>